<reference evidence="5 6" key="1">
    <citation type="journal article" date="2016" name="Mol. Biol. Evol.">
        <title>Comparative Genomics of Early-Diverging Mushroom-Forming Fungi Provides Insights into the Origins of Lignocellulose Decay Capabilities.</title>
        <authorList>
            <person name="Nagy L.G."/>
            <person name="Riley R."/>
            <person name="Tritt A."/>
            <person name="Adam C."/>
            <person name="Daum C."/>
            <person name="Floudas D."/>
            <person name="Sun H."/>
            <person name="Yadav J.S."/>
            <person name="Pangilinan J."/>
            <person name="Larsson K.H."/>
            <person name="Matsuura K."/>
            <person name="Barry K."/>
            <person name="Labutti K."/>
            <person name="Kuo R."/>
            <person name="Ohm R.A."/>
            <person name="Bhattacharya S.S."/>
            <person name="Shirouzu T."/>
            <person name="Yoshinaga Y."/>
            <person name="Martin F.M."/>
            <person name="Grigoriev I.V."/>
            <person name="Hibbett D.S."/>
        </authorList>
    </citation>
    <scope>NUCLEOTIDE SEQUENCE [LARGE SCALE GENOMIC DNA]</scope>
    <source>
        <strain evidence="5 6">93-53</strain>
    </source>
</reference>
<dbReference type="InterPro" id="IPR016461">
    <property type="entry name" value="COMT-like"/>
</dbReference>
<evidence type="ECO:0000259" key="4">
    <source>
        <dbReference type="Pfam" id="PF00891"/>
    </source>
</evidence>
<dbReference type="InParanoid" id="A0A165EBF2"/>
<dbReference type="Pfam" id="PF00891">
    <property type="entry name" value="Methyltransf_2"/>
    <property type="match status" value="1"/>
</dbReference>
<evidence type="ECO:0000256" key="1">
    <source>
        <dbReference type="ARBA" id="ARBA00022603"/>
    </source>
</evidence>
<evidence type="ECO:0000256" key="3">
    <source>
        <dbReference type="ARBA" id="ARBA00022691"/>
    </source>
</evidence>
<keyword evidence="2 5" id="KW-0808">Transferase</keyword>
<accession>A0A165EBF2</accession>
<dbReference type="PANTHER" id="PTHR43712:SF2">
    <property type="entry name" value="O-METHYLTRANSFERASE CICE"/>
    <property type="match status" value="1"/>
</dbReference>
<dbReference type="Gene3D" id="1.10.10.10">
    <property type="entry name" value="Winged helix-like DNA-binding domain superfamily/Winged helix DNA-binding domain"/>
    <property type="match status" value="1"/>
</dbReference>
<keyword evidence="6" id="KW-1185">Reference proteome</keyword>
<feature type="domain" description="O-methyltransferase C-terminal" evidence="4">
    <location>
        <begin position="258"/>
        <end position="426"/>
    </location>
</feature>
<evidence type="ECO:0000313" key="6">
    <source>
        <dbReference type="Proteomes" id="UP000076871"/>
    </source>
</evidence>
<dbReference type="CDD" id="cd02440">
    <property type="entry name" value="AdoMet_MTases"/>
    <property type="match status" value="1"/>
</dbReference>
<dbReference type="GeneID" id="63825912"/>
<dbReference type="SUPFAM" id="SSF46785">
    <property type="entry name" value="Winged helix' DNA-binding domain"/>
    <property type="match status" value="1"/>
</dbReference>
<protein>
    <submittedName>
        <fullName evidence="5">S-adenosyl-L-methionine-dependent methyltransferase</fullName>
    </submittedName>
</protein>
<dbReference type="PANTHER" id="PTHR43712">
    <property type="entry name" value="PUTATIVE (AFU_ORTHOLOGUE AFUA_4G14580)-RELATED"/>
    <property type="match status" value="1"/>
</dbReference>
<sequence length="451" mass="49462">MGRSTKSQQLRSLIRMLADASEVIIKEWESEDFSSSDLPTAPLPSPELFEARRVMVGALGMCLDLVQEPAVRLTDISCAHFTARALHVAAYARVSDILADADPVEGMSVKVISQKTGIGEQKLTRVLRTLCSIHIFSEVKDDHFANNRASQCLVKNEYLRAWILLHGLEVYTASDKLLPLLLDSVKSKSTSARVTAFADGIGTDQTAWEYLEEEVKGPDGVLAPRPSLELWSLAMVGGGHTFASGIYNDYPWEALGSSTIVDVGGGAGGTSLDLSKMFPSLHFVVEDLSKTIQKAEGVWGRENPEAIKSGRVKLLPSDFFEEQPVKGAEVYLLRHVLHDWPDDECVTILANQRAAMGPGSIILVAEHAINTTVGSPRLKRAPPPLPPNYGYAHQWGNVHDLVMMAVHNGMERTPEMLDSLAKRAGLKVTRMWECRGVIAIAELHIDEYSPE</sequence>
<dbReference type="GO" id="GO:0008171">
    <property type="term" value="F:O-methyltransferase activity"/>
    <property type="evidence" value="ECO:0007669"/>
    <property type="project" value="InterPro"/>
</dbReference>
<dbReference type="OrthoDB" id="1606438at2759"/>
<dbReference type="Proteomes" id="UP000076871">
    <property type="component" value="Unassembled WGS sequence"/>
</dbReference>
<dbReference type="Gene3D" id="3.40.50.150">
    <property type="entry name" value="Vaccinia Virus protein VP39"/>
    <property type="match status" value="1"/>
</dbReference>
<dbReference type="PROSITE" id="PS51683">
    <property type="entry name" value="SAM_OMT_II"/>
    <property type="match status" value="1"/>
</dbReference>
<dbReference type="InterPro" id="IPR001077">
    <property type="entry name" value="COMT_C"/>
</dbReference>
<gene>
    <name evidence="5" type="ORF">LAESUDRAFT_725746</name>
</gene>
<evidence type="ECO:0000313" key="5">
    <source>
        <dbReference type="EMBL" id="KZT06657.1"/>
    </source>
</evidence>
<dbReference type="RefSeq" id="XP_040764397.1">
    <property type="nucleotide sequence ID" value="XM_040908883.1"/>
</dbReference>
<organism evidence="5 6">
    <name type="scientific">Laetiporus sulphureus 93-53</name>
    <dbReference type="NCBI Taxonomy" id="1314785"/>
    <lineage>
        <taxon>Eukaryota</taxon>
        <taxon>Fungi</taxon>
        <taxon>Dikarya</taxon>
        <taxon>Basidiomycota</taxon>
        <taxon>Agaricomycotina</taxon>
        <taxon>Agaricomycetes</taxon>
        <taxon>Polyporales</taxon>
        <taxon>Laetiporus</taxon>
    </lineage>
</organism>
<keyword evidence="3" id="KW-0949">S-adenosyl-L-methionine</keyword>
<dbReference type="InterPro" id="IPR036388">
    <property type="entry name" value="WH-like_DNA-bd_sf"/>
</dbReference>
<dbReference type="STRING" id="1314785.A0A165EBF2"/>
<dbReference type="GO" id="GO:0032259">
    <property type="term" value="P:methylation"/>
    <property type="evidence" value="ECO:0007669"/>
    <property type="project" value="UniProtKB-KW"/>
</dbReference>
<dbReference type="EMBL" id="KV427623">
    <property type="protein sequence ID" value="KZT06657.1"/>
    <property type="molecule type" value="Genomic_DNA"/>
</dbReference>
<dbReference type="AlphaFoldDB" id="A0A165EBF2"/>
<dbReference type="SUPFAM" id="SSF53335">
    <property type="entry name" value="S-adenosyl-L-methionine-dependent methyltransferases"/>
    <property type="match status" value="1"/>
</dbReference>
<keyword evidence="1 5" id="KW-0489">Methyltransferase</keyword>
<evidence type="ECO:0000256" key="2">
    <source>
        <dbReference type="ARBA" id="ARBA00022679"/>
    </source>
</evidence>
<name>A0A165EBF2_9APHY</name>
<proteinExistence type="predicted"/>
<dbReference type="InterPro" id="IPR036390">
    <property type="entry name" value="WH_DNA-bd_sf"/>
</dbReference>
<dbReference type="InterPro" id="IPR029063">
    <property type="entry name" value="SAM-dependent_MTases_sf"/>
</dbReference>